<feature type="transmembrane region" description="Helical" evidence="8">
    <location>
        <begin position="254"/>
        <end position="277"/>
    </location>
</feature>
<dbReference type="AlphaFoldDB" id="A0A816DZ49"/>
<reference evidence="10" key="1">
    <citation type="submission" date="2021-02" db="EMBL/GenBank/DDBJ databases">
        <authorList>
            <person name="Nowell W R."/>
        </authorList>
    </citation>
    <scope>NUCLEOTIDE SEQUENCE</scope>
</reference>
<evidence type="ECO:0000313" key="11">
    <source>
        <dbReference type="Proteomes" id="UP000663828"/>
    </source>
</evidence>
<evidence type="ECO:0000256" key="3">
    <source>
        <dbReference type="ARBA" id="ARBA00022989"/>
    </source>
</evidence>
<sequence>MSLTYISQQIVVYSGIIFLILGIFGNTMNAYVFSSVTAYRQVPSTFYFLVQSIFESIFLIINLLPRVIAFSYGYDFTSVSPQWCKLRQAILTISGSVSITVICLCAVDQYLVTSSNAAFRHMSRIKVSYRILLAVIIFWCLHSIPFYLYFDISPITRTCGSLNAALTIYLPIYFVLMFWVFPMLITSVFGRLTYRNIRQTIALADQRADRQLIKMTFSELIRTLVCCTPLATFHIYNTITSGIAKDQDRILKEYLAYTIISSIATFQYVSSFFIFLFSSSRFRRRVKGSLYFKQQTNSIVPTI</sequence>
<keyword evidence="3 8" id="KW-1133">Transmembrane helix</keyword>
<keyword evidence="2 8" id="KW-0812">Transmembrane</keyword>
<evidence type="ECO:0000256" key="4">
    <source>
        <dbReference type="ARBA" id="ARBA00023040"/>
    </source>
</evidence>
<feature type="transmembrane region" description="Helical" evidence="8">
    <location>
        <begin position="12"/>
        <end position="34"/>
    </location>
</feature>
<feature type="transmembrane region" description="Helical" evidence="8">
    <location>
        <begin position="46"/>
        <end position="69"/>
    </location>
</feature>
<keyword evidence="5 8" id="KW-0472">Membrane</keyword>
<evidence type="ECO:0000256" key="7">
    <source>
        <dbReference type="ARBA" id="ARBA00023224"/>
    </source>
</evidence>
<keyword evidence="4" id="KW-0297">G-protein coupled receptor</keyword>
<dbReference type="PANTHER" id="PTHR24243">
    <property type="entry name" value="G-PROTEIN COUPLED RECEPTOR"/>
    <property type="match status" value="1"/>
</dbReference>
<gene>
    <name evidence="10" type="ORF">XAT740_LOCUS53021</name>
</gene>
<comment type="subcellular location">
    <subcellularLocation>
        <location evidence="1">Membrane</location>
        <topology evidence="1">Multi-pass membrane protein</topology>
    </subcellularLocation>
</comment>
<evidence type="ECO:0000313" key="10">
    <source>
        <dbReference type="EMBL" id="CAF1639245.1"/>
    </source>
</evidence>
<proteinExistence type="predicted"/>
<dbReference type="Proteomes" id="UP000663828">
    <property type="component" value="Unassembled WGS sequence"/>
</dbReference>
<keyword evidence="11" id="KW-1185">Reference proteome</keyword>
<evidence type="ECO:0000259" key="9">
    <source>
        <dbReference type="PROSITE" id="PS50262"/>
    </source>
</evidence>
<protein>
    <recommendedName>
        <fullName evidence="9">G-protein coupled receptors family 1 profile domain-containing protein</fullName>
    </recommendedName>
</protein>
<keyword evidence="7" id="KW-0807">Transducer</keyword>
<feature type="transmembrane region" description="Helical" evidence="8">
    <location>
        <begin position="131"/>
        <end position="150"/>
    </location>
</feature>
<dbReference type="Pfam" id="PF00001">
    <property type="entry name" value="7tm_1"/>
    <property type="match status" value="1"/>
</dbReference>
<feature type="transmembrane region" description="Helical" evidence="8">
    <location>
        <begin position="170"/>
        <end position="189"/>
    </location>
</feature>
<dbReference type="InterPro" id="IPR000276">
    <property type="entry name" value="GPCR_Rhodpsn"/>
</dbReference>
<dbReference type="Gene3D" id="1.20.1070.10">
    <property type="entry name" value="Rhodopsin 7-helix transmembrane proteins"/>
    <property type="match status" value="1"/>
</dbReference>
<evidence type="ECO:0000256" key="6">
    <source>
        <dbReference type="ARBA" id="ARBA00023170"/>
    </source>
</evidence>
<accession>A0A816DZ49</accession>
<feature type="domain" description="G-protein coupled receptors family 1 profile" evidence="9">
    <location>
        <begin position="25"/>
        <end position="275"/>
    </location>
</feature>
<dbReference type="SUPFAM" id="SSF81321">
    <property type="entry name" value="Family A G protein-coupled receptor-like"/>
    <property type="match status" value="1"/>
</dbReference>
<evidence type="ECO:0000256" key="5">
    <source>
        <dbReference type="ARBA" id="ARBA00023136"/>
    </source>
</evidence>
<evidence type="ECO:0000256" key="8">
    <source>
        <dbReference type="SAM" id="Phobius"/>
    </source>
</evidence>
<feature type="transmembrane region" description="Helical" evidence="8">
    <location>
        <begin position="220"/>
        <end position="239"/>
    </location>
</feature>
<name>A0A816DZ49_ADIRI</name>
<comment type="caution">
    <text evidence="10">The sequence shown here is derived from an EMBL/GenBank/DDBJ whole genome shotgun (WGS) entry which is preliminary data.</text>
</comment>
<organism evidence="10 11">
    <name type="scientific">Adineta ricciae</name>
    <name type="common">Rotifer</name>
    <dbReference type="NCBI Taxonomy" id="249248"/>
    <lineage>
        <taxon>Eukaryota</taxon>
        <taxon>Metazoa</taxon>
        <taxon>Spiralia</taxon>
        <taxon>Gnathifera</taxon>
        <taxon>Rotifera</taxon>
        <taxon>Eurotatoria</taxon>
        <taxon>Bdelloidea</taxon>
        <taxon>Adinetida</taxon>
        <taxon>Adinetidae</taxon>
        <taxon>Adineta</taxon>
    </lineage>
</organism>
<evidence type="ECO:0000256" key="2">
    <source>
        <dbReference type="ARBA" id="ARBA00022692"/>
    </source>
</evidence>
<keyword evidence="6" id="KW-0675">Receptor</keyword>
<feature type="transmembrane region" description="Helical" evidence="8">
    <location>
        <begin position="89"/>
        <end position="111"/>
    </location>
</feature>
<evidence type="ECO:0000256" key="1">
    <source>
        <dbReference type="ARBA" id="ARBA00004141"/>
    </source>
</evidence>
<dbReference type="EMBL" id="CAJNOR010008932">
    <property type="protein sequence ID" value="CAF1639245.1"/>
    <property type="molecule type" value="Genomic_DNA"/>
</dbReference>
<dbReference type="PANTHER" id="PTHR24243:SF230">
    <property type="entry name" value="G-PROTEIN COUPLED RECEPTORS FAMILY 1 PROFILE DOMAIN-CONTAINING PROTEIN"/>
    <property type="match status" value="1"/>
</dbReference>
<dbReference type="GO" id="GO:0005886">
    <property type="term" value="C:plasma membrane"/>
    <property type="evidence" value="ECO:0007669"/>
    <property type="project" value="TreeGrafter"/>
</dbReference>
<dbReference type="InterPro" id="IPR017452">
    <property type="entry name" value="GPCR_Rhodpsn_7TM"/>
</dbReference>
<dbReference type="PROSITE" id="PS50262">
    <property type="entry name" value="G_PROTEIN_RECEP_F1_2"/>
    <property type="match status" value="1"/>
</dbReference>
<dbReference type="GO" id="GO:0004930">
    <property type="term" value="F:G protein-coupled receptor activity"/>
    <property type="evidence" value="ECO:0007669"/>
    <property type="project" value="UniProtKB-KW"/>
</dbReference>